<comment type="subcellular location">
    <subcellularLocation>
        <location evidence="1">Cytoplasm</location>
    </subcellularLocation>
</comment>
<evidence type="ECO:0000313" key="9">
    <source>
        <dbReference type="EMBL" id="QEN08871.1"/>
    </source>
</evidence>
<dbReference type="GO" id="GO:0005737">
    <property type="term" value="C:cytoplasm"/>
    <property type="evidence" value="ECO:0007669"/>
    <property type="project" value="UniProtKB-SubCell"/>
</dbReference>
<accession>A0A5C1QMI2</accession>
<dbReference type="FunFam" id="3.10.129.10:FF:000001">
    <property type="entry name" value="3-hydroxyacyl-[acyl-carrier-protein] dehydratase FabZ"/>
    <property type="match status" value="1"/>
</dbReference>
<proteinExistence type="predicted"/>
<keyword evidence="6" id="KW-0443">Lipid metabolism</keyword>
<dbReference type="KEGG" id="ock:EXM22_13050"/>
<keyword evidence="10" id="KW-1185">Reference proteome</keyword>
<evidence type="ECO:0000256" key="3">
    <source>
        <dbReference type="ARBA" id="ARBA00022490"/>
    </source>
</evidence>
<evidence type="ECO:0000256" key="7">
    <source>
        <dbReference type="ARBA" id="ARBA00023239"/>
    </source>
</evidence>
<protein>
    <recommendedName>
        <fullName evidence="2">3-hydroxyacyl-[acyl-carrier-protein] dehydratase</fullName>
        <ecNumber evidence="2">4.2.1.59</ecNumber>
    </recommendedName>
</protein>
<dbReference type="Gene3D" id="3.10.129.10">
    <property type="entry name" value="Hotdog Thioesterase"/>
    <property type="match status" value="1"/>
</dbReference>
<dbReference type="RefSeq" id="WP_149486950.1">
    <property type="nucleotide sequence ID" value="NZ_CP036150.1"/>
</dbReference>
<organism evidence="9 10">
    <name type="scientific">Oceanispirochaeta crateris</name>
    <dbReference type="NCBI Taxonomy" id="2518645"/>
    <lineage>
        <taxon>Bacteria</taxon>
        <taxon>Pseudomonadati</taxon>
        <taxon>Spirochaetota</taxon>
        <taxon>Spirochaetia</taxon>
        <taxon>Spirochaetales</taxon>
        <taxon>Spirochaetaceae</taxon>
        <taxon>Oceanispirochaeta</taxon>
    </lineage>
</organism>
<comment type="function">
    <text evidence="8">Involved in unsaturated fatty acids biosynthesis. Catalyzes the dehydration of short chain beta-hydroxyacyl-ACPs and long chain saturated and unsaturated beta-hydroxyacyl-ACPs.</text>
</comment>
<dbReference type="AlphaFoldDB" id="A0A5C1QMI2"/>
<evidence type="ECO:0000256" key="6">
    <source>
        <dbReference type="ARBA" id="ARBA00023098"/>
    </source>
</evidence>
<dbReference type="InterPro" id="IPR029069">
    <property type="entry name" value="HotDog_dom_sf"/>
</dbReference>
<dbReference type="GO" id="GO:0019171">
    <property type="term" value="F:(3R)-hydroxyacyl-[acyl-carrier-protein] dehydratase activity"/>
    <property type="evidence" value="ECO:0007669"/>
    <property type="project" value="UniProtKB-EC"/>
</dbReference>
<dbReference type="Proteomes" id="UP000324209">
    <property type="component" value="Chromosome"/>
</dbReference>
<dbReference type="GO" id="GO:0016020">
    <property type="term" value="C:membrane"/>
    <property type="evidence" value="ECO:0007669"/>
    <property type="project" value="GOC"/>
</dbReference>
<keyword evidence="7" id="KW-0456">Lyase</keyword>
<evidence type="ECO:0000256" key="8">
    <source>
        <dbReference type="ARBA" id="ARBA00025049"/>
    </source>
</evidence>
<dbReference type="InterPro" id="IPR013114">
    <property type="entry name" value="FabA_FabZ"/>
</dbReference>
<dbReference type="Pfam" id="PF07977">
    <property type="entry name" value="FabA"/>
    <property type="match status" value="1"/>
</dbReference>
<evidence type="ECO:0000256" key="1">
    <source>
        <dbReference type="ARBA" id="ARBA00004496"/>
    </source>
</evidence>
<evidence type="ECO:0000256" key="5">
    <source>
        <dbReference type="ARBA" id="ARBA00022556"/>
    </source>
</evidence>
<sequence length="140" mass="15907">MNEMEQLLPHRAPFLFVDRLENVSEEGVVGYRKYTLDDFFFKGHFPEYPVVPGVLLVEAMAQCGGAGLKKLRNEEGLFFLASIEKAKFRRQVVPGDEVRMEIVNERISGMMIKQRGKAFVGDEMAAEASWMCIMKTPEAN</sequence>
<dbReference type="EMBL" id="CP036150">
    <property type="protein sequence ID" value="QEN08871.1"/>
    <property type="molecule type" value="Genomic_DNA"/>
</dbReference>
<name>A0A5C1QMI2_9SPIO</name>
<keyword evidence="5" id="KW-0441">Lipid A biosynthesis</keyword>
<dbReference type="NCBIfam" id="NF000582">
    <property type="entry name" value="PRK00006.1"/>
    <property type="match status" value="1"/>
</dbReference>
<dbReference type="EC" id="4.2.1.59" evidence="2"/>
<reference evidence="9 10" key="1">
    <citation type="submission" date="2019-02" db="EMBL/GenBank/DDBJ databases">
        <title>Complete Genome Sequence and Methylome Analysis of free living Spirochaetas.</title>
        <authorList>
            <person name="Fomenkov A."/>
            <person name="Dubinina G."/>
            <person name="Leshcheva N."/>
            <person name="Mikheeva N."/>
            <person name="Grabovich M."/>
            <person name="Vincze T."/>
            <person name="Roberts R.J."/>
        </authorList>
    </citation>
    <scope>NUCLEOTIDE SEQUENCE [LARGE SCALE GENOMIC DNA]</scope>
    <source>
        <strain evidence="9 10">K2</strain>
    </source>
</reference>
<dbReference type="SUPFAM" id="SSF54637">
    <property type="entry name" value="Thioesterase/thiol ester dehydrase-isomerase"/>
    <property type="match status" value="1"/>
</dbReference>
<keyword evidence="4" id="KW-0444">Lipid biosynthesis</keyword>
<evidence type="ECO:0000256" key="2">
    <source>
        <dbReference type="ARBA" id="ARBA00013167"/>
    </source>
</evidence>
<keyword evidence="3" id="KW-0963">Cytoplasm</keyword>
<gene>
    <name evidence="9" type="ORF">EXM22_13050</name>
</gene>
<dbReference type="PANTHER" id="PTHR30272:SF1">
    <property type="entry name" value="3-HYDROXYACYL-[ACYL-CARRIER-PROTEIN] DEHYDRATASE"/>
    <property type="match status" value="1"/>
</dbReference>
<dbReference type="PANTHER" id="PTHR30272">
    <property type="entry name" value="3-HYDROXYACYL-[ACYL-CARRIER-PROTEIN] DEHYDRATASE"/>
    <property type="match status" value="1"/>
</dbReference>
<dbReference type="CDD" id="cd01288">
    <property type="entry name" value="FabZ"/>
    <property type="match status" value="1"/>
</dbReference>
<evidence type="ECO:0000256" key="4">
    <source>
        <dbReference type="ARBA" id="ARBA00022516"/>
    </source>
</evidence>
<evidence type="ECO:0000313" key="10">
    <source>
        <dbReference type="Proteomes" id="UP000324209"/>
    </source>
</evidence>
<dbReference type="OrthoDB" id="9772788at2"/>
<dbReference type="GO" id="GO:0009245">
    <property type="term" value="P:lipid A biosynthetic process"/>
    <property type="evidence" value="ECO:0007669"/>
    <property type="project" value="UniProtKB-KW"/>
</dbReference>